<dbReference type="Pfam" id="PF03965">
    <property type="entry name" value="Penicillinase_R"/>
    <property type="match status" value="1"/>
</dbReference>
<sequence>MMLQTLTPSEEEVMQIVWKEGQIYFRDLMNAFPEPKPHQNTVSTFLKILVEKHYLNVEKQGRIYLYSPSIRLEDYKKSVLKKFLKNYFDNSGSELLKILMDENLIKAKDFNQFFEVKTTVVPLQENIEKSNPIKDLVKELTIDKKDKKKDKDKKKKKKKKK</sequence>
<evidence type="ECO:0000256" key="1">
    <source>
        <dbReference type="ARBA" id="ARBA00011046"/>
    </source>
</evidence>
<evidence type="ECO:0000313" key="5">
    <source>
        <dbReference type="EMBL" id="SMP97056.1"/>
    </source>
</evidence>
<reference evidence="5 6" key="1">
    <citation type="submission" date="2017-05" db="EMBL/GenBank/DDBJ databases">
        <authorList>
            <person name="Varghese N."/>
            <person name="Submissions S."/>
        </authorList>
    </citation>
    <scope>NUCLEOTIDE SEQUENCE [LARGE SCALE GENOMIC DNA]</scope>
    <source>
        <strain evidence="5 6">DSM 18015</strain>
    </source>
</reference>
<protein>
    <submittedName>
        <fullName evidence="5">Predicted transcriptional regulator</fullName>
    </submittedName>
</protein>
<dbReference type="Proteomes" id="UP001158050">
    <property type="component" value="Unassembled WGS sequence"/>
</dbReference>
<keyword evidence="6" id="KW-1185">Reference proteome</keyword>
<dbReference type="RefSeq" id="WP_283418045.1">
    <property type="nucleotide sequence ID" value="NZ_FXUO01000011.1"/>
</dbReference>
<proteinExistence type="inferred from homology"/>
<organism evidence="5 6">
    <name type="scientific">Epilithonimonas pallida</name>
    <dbReference type="NCBI Taxonomy" id="373671"/>
    <lineage>
        <taxon>Bacteria</taxon>
        <taxon>Pseudomonadati</taxon>
        <taxon>Bacteroidota</taxon>
        <taxon>Flavobacteriia</taxon>
        <taxon>Flavobacteriales</taxon>
        <taxon>Weeksellaceae</taxon>
        <taxon>Chryseobacterium group</taxon>
        <taxon>Epilithonimonas</taxon>
    </lineage>
</organism>
<dbReference type="InterPro" id="IPR036388">
    <property type="entry name" value="WH-like_DNA-bd_sf"/>
</dbReference>
<evidence type="ECO:0000256" key="2">
    <source>
        <dbReference type="ARBA" id="ARBA00023015"/>
    </source>
</evidence>
<name>A0ABY1R693_9FLAO</name>
<dbReference type="InterPro" id="IPR036390">
    <property type="entry name" value="WH_DNA-bd_sf"/>
</dbReference>
<keyword evidence="2" id="KW-0805">Transcription regulation</keyword>
<gene>
    <name evidence="5" type="ORF">SAMN05421679_11134</name>
</gene>
<evidence type="ECO:0000256" key="3">
    <source>
        <dbReference type="ARBA" id="ARBA00023125"/>
    </source>
</evidence>
<dbReference type="EMBL" id="FXUO01000011">
    <property type="protein sequence ID" value="SMP97056.1"/>
    <property type="molecule type" value="Genomic_DNA"/>
</dbReference>
<evidence type="ECO:0000313" key="6">
    <source>
        <dbReference type="Proteomes" id="UP001158050"/>
    </source>
</evidence>
<keyword evidence="3" id="KW-0238">DNA-binding</keyword>
<keyword evidence="4" id="KW-0804">Transcription</keyword>
<dbReference type="SUPFAM" id="SSF46785">
    <property type="entry name" value="Winged helix' DNA-binding domain"/>
    <property type="match status" value="1"/>
</dbReference>
<comment type="similarity">
    <text evidence="1">Belongs to the BlaI transcriptional regulatory family.</text>
</comment>
<evidence type="ECO:0000256" key="4">
    <source>
        <dbReference type="ARBA" id="ARBA00023163"/>
    </source>
</evidence>
<comment type="caution">
    <text evidence="5">The sequence shown here is derived from an EMBL/GenBank/DDBJ whole genome shotgun (WGS) entry which is preliminary data.</text>
</comment>
<dbReference type="InterPro" id="IPR005650">
    <property type="entry name" value="BlaI_family"/>
</dbReference>
<dbReference type="Gene3D" id="1.10.10.10">
    <property type="entry name" value="Winged helix-like DNA-binding domain superfamily/Winged helix DNA-binding domain"/>
    <property type="match status" value="1"/>
</dbReference>
<accession>A0ABY1R693</accession>